<keyword evidence="2" id="KW-0813">Transport</keyword>
<keyword evidence="12" id="KW-1185">Reference proteome</keyword>
<keyword evidence="8 10" id="KW-0472">Membrane</keyword>
<evidence type="ECO:0000256" key="4">
    <source>
        <dbReference type="ARBA" id="ARBA00022519"/>
    </source>
</evidence>
<evidence type="ECO:0000256" key="3">
    <source>
        <dbReference type="ARBA" id="ARBA00022475"/>
    </source>
</evidence>
<feature type="transmembrane region" description="Helical" evidence="10">
    <location>
        <begin position="196"/>
        <end position="218"/>
    </location>
</feature>
<keyword evidence="7 10" id="KW-1133">Transmembrane helix</keyword>
<evidence type="ECO:0000256" key="2">
    <source>
        <dbReference type="ARBA" id="ARBA00022448"/>
    </source>
</evidence>
<protein>
    <submittedName>
        <fullName evidence="11">Branched-chain amino acid ABC transporter permease</fullName>
    </submittedName>
</protein>
<organism evidence="11 12">
    <name type="scientific">Pendulispora brunnea</name>
    <dbReference type="NCBI Taxonomy" id="2905690"/>
    <lineage>
        <taxon>Bacteria</taxon>
        <taxon>Pseudomonadati</taxon>
        <taxon>Myxococcota</taxon>
        <taxon>Myxococcia</taxon>
        <taxon>Myxococcales</taxon>
        <taxon>Sorangiineae</taxon>
        <taxon>Pendulisporaceae</taxon>
        <taxon>Pendulispora</taxon>
    </lineage>
</organism>
<keyword evidence="6" id="KW-0029">Amino-acid transport</keyword>
<dbReference type="EMBL" id="CP089982">
    <property type="protein sequence ID" value="WXA94644.1"/>
    <property type="molecule type" value="Genomic_DNA"/>
</dbReference>
<dbReference type="PANTHER" id="PTHR11795">
    <property type="entry name" value="BRANCHED-CHAIN AMINO ACID TRANSPORT SYSTEM PERMEASE PROTEIN LIVH"/>
    <property type="match status" value="1"/>
</dbReference>
<feature type="transmembrane region" description="Helical" evidence="10">
    <location>
        <begin position="146"/>
        <end position="167"/>
    </location>
</feature>
<evidence type="ECO:0000256" key="5">
    <source>
        <dbReference type="ARBA" id="ARBA00022692"/>
    </source>
</evidence>
<evidence type="ECO:0000256" key="8">
    <source>
        <dbReference type="ARBA" id="ARBA00023136"/>
    </source>
</evidence>
<dbReference type="CDD" id="cd06582">
    <property type="entry name" value="TM_PBP1_LivH_like"/>
    <property type="match status" value="1"/>
</dbReference>
<keyword evidence="5 10" id="KW-0812">Transmembrane</keyword>
<name>A0ABZ2KCM8_9BACT</name>
<evidence type="ECO:0000256" key="1">
    <source>
        <dbReference type="ARBA" id="ARBA00004651"/>
    </source>
</evidence>
<dbReference type="InterPro" id="IPR001851">
    <property type="entry name" value="ABC_transp_permease"/>
</dbReference>
<dbReference type="RefSeq" id="WP_394845255.1">
    <property type="nucleotide sequence ID" value="NZ_CP089982.1"/>
</dbReference>
<keyword evidence="3" id="KW-1003">Cell membrane</keyword>
<feature type="transmembrane region" description="Helical" evidence="10">
    <location>
        <begin position="42"/>
        <end position="61"/>
    </location>
</feature>
<evidence type="ECO:0000313" key="11">
    <source>
        <dbReference type="EMBL" id="WXA94644.1"/>
    </source>
</evidence>
<evidence type="ECO:0000256" key="9">
    <source>
        <dbReference type="ARBA" id="ARBA00037998"/>
    </source>
</evidence>
<keyword evidence="4" id="KW-0997">Cell inner membrane</keyword>
<gene>
    <name evidence="11" type="ORF">LZC95_50535</name>
</gene>
<evidence type="ECO:0000256" key="6">
    <source>
        <dbReference type="ARBA" id="ARBA00022970"/>
    </source>
</evidence>
<feature type="transmembrane region" description="Helical" evidence="10">
    <location>
        <begin position="103"/>
        <end position="126"/>
    </location>
</feature>
<dbReference type="Proteomes" id="UP001379533">
    <property type="component" value="Chromosome"/>
</dbReference>
<dbReference type="PANTHER" id="PTHR11795:SF371">
    <property type="entry name" value="HIGH-AFFINITY BRANCHED-CHAIN AMINO ACID TRANSPORT SYSTEM PERMEASE PROTEIN LIVH"/>
    <property type="match status" value="1"/>
</dbReference>
<evidence type="ECO:0000313" key="12">
    <source>
        <dbReference type="Proteomes" id="UP001379533"/>
    </source>
</evidence>
<accession>A0ABZ2KCM8</accession>
<sequence>MTDFLQYLVNGLTIGTFLALIALGYSMVYGVLRLINFAHGDVFMVGSFAGLAVLTGASSSAPATTALLIAGAVLAGSLVSGVLGVGIMRIAYAPLLRAPKISLLIGAIGVSFALEEAVKLLTHAGFRSYPHVLPQTMLLSGPVRISYSQVVLVLLALGLMFGLWAFITRTVRGTAMRALAMDSDAARLMGIDVERVVLTTFFIGSVLAGTAGVMYGLYYTQINFAVGFLVGLRAFTAAVLGGIGNMVGAAVAGILIGLVQSFAAGYVSSRWADVIIFGVLIGALVLRPHGLFGERVAERV</sequence>
<evidence type="ECO:0000256" key="7">
    <source>
        <dbReference type="ARBA" id="ARBA00022989"/>
    </source>
</evidence>
<dbReference type="InterPro" id="IPR052157">
    <property type="entry name" value="BCAA_transport_permease"/>
</dbReference>
<comment type="subcellular location">
    <subcellularLocation>
        <location evidence="1">Cell membrane</location>
        <topology evidence="1">Multi-pass membrane protein</topology>
    </subcellularLocation>
</comment>
<dbReference type="Pfam" id="PF02653">
    <property type="entry name" value="BPD_transp_2"/>
    <property type="match status" value="1"/>
</dbReference>
<reference evidence="11 12" key="1">
    <citation type="submission" date="2021-12" db="EMBL/GenBank/DDBJ databases">
        <title>Discovery of the Pendulisporaceae a myxobacterial family with distinct sporulation behavior and unique specialized metabolism.</title>
        <authorList>
            <person name="Garcia R."/>
            <person name="Popoff A."/>
            <person name="Bader C.D."/>
            <person name="Loehr J."/>
            <person name="Walesch S."/>
            <person name="Walt C."/>
            <person name="Boldt J."/>
            <person name="Bunk B."/>
            <person name="Haeckl F.J.F.P.J."/>
            <person name="Gunesch A.P."/>
            <person name="Birkelbach J."/>
            <person name="Nuebel U."/>
            <person name="Pietschmann T."/>
            <person name="Bach T."/>
            <person name="Mueller R."/>
        </authorList>
    </citation>
    <scope>NUCLEOTIDE SEQUENCE [LARGE SCALE GENOMIC DNA]</scope>
    <source>
        <strain evidence="11 12">MSr12523</strain>
    </source>
</reference>
<evidence type="ECO:0000256" key="10">
    <source>
        <dbReference type="SAM" id="Phobius"/>
    </source>
</evidence>
<feature type="transmembrane region" description="Helical" evidence="10">
    <location>
        <begin position="67"/>
        <end position="91"/>
    </location>
</feature>
<feature type="transmembrane region" description="Helical" evidence="10">
    <location>
        <begin position="12"/>
        <end position="35"/>
    </location>
</feature>
<feature type="transmembrane region" description="Helical" evidence="10">
    <location>
        <begin position="274"/>
        <end position="292"/>
    </location>
</feature>
<proteinExistence type="inferred from homology"/>
<comment type="similarity">
    <text evidence="9">Belongs to the binding-protein-dependent transport system permease family. LivHM subfamily.</text>
</comment>